<evidence type="ECO:0000256" key="1">
    <source>
        <dbReference type="SAM" id="MobiDB-lite"/>
    </source>
</evidence>
<keyword evidence="3" id="KW-1185">Reference proteome</keyword>
<comment type="caution">
    <text evidence="2">The sequence shown here is derived from an EMBL/GenBank/DDBJ whole genome shotgun (WGS) entry which is preliminary data.</text>
</comment>
<feature type="region of interest" description="Disordered" evidence="1">
    <location>
        <begin position="66"/>
        <end position="87"/>
    </location>
</feature>
<name>A0AAD6KUR0_9ROSI</name>
<gene>
    <name evidence="2" type="ORF">OIU84_021374</name>
</gene>
<sequence>MKYLNESDYSLQRKFPNNLPVEVHRRWARELGGSTTRNQTWRSSLPLKWPCRKEKIQLPAWKSKGDWPAKINDSRNEKKQLHCMLNP</sequence>
<protein>
    <submittedName>
        <fullName evidence="2">Uncharacterized protein</fullName>
    </submittedName>
</protein>
<organism evidence="2 3">
    <name type="scientific">Salix udensis</name>
    <dbReference type="NCBI Taxonomy" id="889485"/>
    <lineage>
        <taxon>Eukaryota</taxon>
        <taxon>Viridiplantae</taxon>
        <taxon>Streptophyta</taxon>
        <taxon>Embryophyta</taxon>
        <taxon>Tracheophyta</taxon>
        <taxon>Spermatophyta</taxon>
        <taxon>Magnoliopsida</taxon>
        <taxon>eudicotyledons</taxon>
        <taxon>Gunneridae</taxon>
        <taxon>Pentapetalae</taxon>
        <taxon>rosids</taxon>
        <taxon>fabids</taxon>
        <taxon>Malpighiales</taxon>
        <taxon>Salicaceae</taxon>
        <taxon>Saliceae</taxon>
        <taxon>Salix</taxon>
    </lineage>
</organism>
<accession>A0AAD6KUR0</accession>
<dbReference type="AlphaFoldDB" id="A0AAD6KUR0"/>
<dbReference type="Proteomes" id="UP001162972">
    <property type="component" value="Chromosome 8"/>
</dbReference>
<evidence type="ECO:0000313" key="2">
    <source>
        <dbReference type="EMBL" id="KAJ6429950.1"/>
    </source>
</evidence>
<proteinExistence type="predicted"/>
<dbReference type="EMBL" id="JAPFFJ010000004">
    <property type="protein sequence ID" value="KAJ6429950.1"/>
    <property type="molecule type" value="Genomic_DNA"/>
</dbReference>
<feature type="compositionally biased region" description="Basic and acidic residues" evidence="1">
    <location>
        <begin position="66"/>
        <end position="80"/>
    </location>
</feature>
<evidence type="ECO:0000313" key="3">
    <source>
        <dbReference type="Proteomes" id="UP001162972"/>
    </source>
</evidence>
<reference evidence="2 3" key="1">
    <citation type="journal article" date="2023" name="Int. J. Mol. Sci.">
        <title>De Novo Assembly and Annotation of 11 Diverse Shrub Willow (Salix) Genomes Reveals Novel Gene Organization in Sex-Linked Regions.</title>
        <authorList>
            <person name="Hyden B."/>
            <person name="Feng K."/>
            <person name="Yates T.B."/>
            <person name="Jawdy S."/>
            <person name="Cereghino C."/>
            <person name="Smart L.B."/>
            <person name="Muchero W."/>
        </authorList>
    </citation>
    <scope>NUCLEOTIDE SEQUENCE [LARGE SCALE GENOMIC DNA]</scope>
    <source>
        <tissue evidence="2">Shoot tip</tissue>
    </source>
</reference>